<sequence>MRQADEPPFDLGVVGDGDGDAGESPSSSPAASGGRWRWVALAAAVAVGALLGVVVSGARHDAAELNDVGVVVGGLTGWTGMASQGEPASAGMQLLNVGEREIEILGFGADGLSIEPGSPDPEPVPAPPGEWVVVEQQGLVPDCAADPPEYLNVRFLDAAGEERVVRAGDLPEYGLIATLWSSCRYGEQLFIDEPEVVTTDATSIVMDVTIMNDGREPATVHELGADSPGLRAQPAGLPVTVSPGDRVTLAVTWTVSACADARQFFDVYLTSTLTEGADPRDNPMNMYPVMGPARAELVRLVDRACESEG</sequence>
<reference evidence="3 4" key="1">
    <citation type="submission" date="2019-02" db="EMBL/GenBank/DDBJ databases">
        <title>Draft genome sequences of novel Actinobacteria.</title>
        <authorList>
            <person name="Sahin N."/>
            <person name="Ay H."/>
            <person name="Saygin H."/>
        </authorList>
    </citation>
    <scope>NUCLEOTIDE SEQUENCE [LARGE SCALE GENOMIC DNA]</scope>
    <source>
        <strain evidence="3 4">KC603</strain>
    </source>
</reference>
<evidence type="ECO:0000256" key="1">
    <source>
        <dbReference type="SAM" id="MobiDB-lite"/>
    </source>
</evidence>
<proteinExistence type="predicted"/>
<gene>
    <name evidence="3" type="ORF">E1212_08600</name>
</gene>
<evidence type="ECO:0000256" key="2">
    <source>
        <dbReference type="SAM" id="Phobius"/>
    </source>
</evidence>
<name>A0A4R4RST9_9ACTN</name>
<keyword evidence="2" id="KW-0472">Membrane</keyword>
<dbReference type="AlphaFoldDB" id="A0A4R4RST9"/>
<keyword evidence="4" id="KW-1185">Reference proteome</keyword>
<comment type="caution">
    <text evidence="3">The sequence shown here is derived from an EMBL/GenBank/DDBJ whole genome shotgun (WGS) entry which is preliminary data.</text>
</comment>
<keyword evidence="2" id="KW-1133">Transmembrane helix</keyword>
<feature type="compositionally biased region" description="Low complexity" evidence="1">
    <location>
        <begin position="22"/>
        <end position="32"/>
    </location>
</feature>
<accession>A0A4R4RST9</accession>
<feature type="region of interest" description="Disordered" evidence="1">
    <location>
        <begin position="1"/>
        <end position="32"/>
    </location>
</feature>
<keyword evidence="2" id="KW-0812">Transmembrane</keyword>
<evidence type="ECO:0000313" key="3">
    <source>
        <dbReference type="EMBL" id="TDC52636.1"/>
    </source>
</evidence>
<evidence type="ECO:0000313" key="4">
    <source>
        <dbReference type="Proteomes" id="UP000295621"/>
    </source>
</evidence>
<protein>
    <recommendedName>
        <fullName evidence="5">DUF4232 domain-containing protein</fullName>
    </recommendedName>
</protein>
<dbReference type="Proteomes" id="UP000295621">
    <property type="component" value="Unassembled WGS sequence"/>
</dbReference>
<dbReference type="RefSeq" id="WP_131981303.1">
    <property type="nucleotide sequence ID" value="NZ_SMKL01000014.1"/>
</dbReference>
<dbReference type="OrthoDB" id="5183304at2"/>
<evidence type="ECO:0008006" key="5">
    <source>
        <dbReference type="Google" id="ProtNLM"/>
    </source>
</evidence>
<dbReference type="EMBL" id="SMKL01000014">
    <property type="protein sequence ID" value="TDC52636.1"/>
    <property type="molecule type" value="Genomic_DNA"/>
</dbReference>
<organism evidence="3 4">
    <name type="scientific">Jiangella ureilytica</name>
    <dbReference type="NCBI Taxonomy" id="2530374"/>
    <lineage>
        <taxon>Bacteria</taxon>
        <taxon>Bacillati</taxon>
        <taxon>Actinomycetota</taxon>
        <taxon>Actinomycetes</taxon>
        <taxon>Jiangellales</taxon>
        <taxon>Jiangellaceae</taxon>
        <taxon>Jiangella</taxon>
    </lineage>
</organism>
<feature type="transmembrane region" description="Helical" evidence="2">
    <location>
        <begin position="36"/>
        <end position="55"/>
    </location>
</feature>